<feature type="region of interest" description="Disordered" evidence="1">
    <location>
        <begin position="1"/>
        <end position="35"/>
    </location>
</feature>
<sequence length="35" mass="3799">MDSINRTADSTTNERSAIMKMTTTATAPVSGQVRR</sequence>
<dbReference type="STRING" id="47855.GA0070606_4494"/>
<dbReference type="AlphaFoldDB" id="A0A1C6VLG3"/>
<feature type="compositionally biased region" description="Polar residues" evidence="1">
    <location>
        <begin position="1"/>
        <end position="29"/>
    </location>
</feature>
<protein>
    <submittedName>
        <fullName evidence="2">Uncharacterized protein</fullName>
    </submittedName>
</protein>
<evidence type="ECO:0000256" key="1">
    <source>
        <dbReference type="SAM" id="MobiDB-lite"/>
    </source>
</evidence>
<gene>
    <name evidence="2" type="ORF">GA0070606_4494</name>
</gene>
<accession>A0A1C6VLG3</accession>
<name>A0A1C6VLG3_9ACTN</name>
<dbReference type="Proteomes" id="UP000199001">
    <property type="component" value="Unassembled WGS sequence"/>
</dbReference>
<keyword evidence="3" id="KW-1185">Reference proteome</keyword>
<dbReference type="EMBL" id="FMHZ01000002">
    <property type="protein sequence ID" value="SCL67169.1"/>
    <property type="molecule type" value="Genomic_DNA"/>
</dbReference>
<reference evidence="3" key="1">
    <citation type="submission" date="2016-06" db="EMBL/GenBank/DDBJ databases">
        <authorList>
            <person name="Varghese N."/>
            <person name="Submissions Spin"/>
        </authorList>
    </citation>
    <scope>NUCLEOTIDE SEQUENCE [LARGE SCALE GENOMIC DNA]</scope>
    <source>
        <strain evidence="3">DSM 43903</strain>
    </source>
</reference>
<evidence type="ECO:0000313" key="3">
    <source>
        <dbReference type="Proteomes" id="UP000199001"/>
    </source>
</evidence>
<organism evidence="2 3">
    <name type="scientific">Micromonospora citrea</name>
    <dbReference type="NCBI Taxonomy" id="47855"/>
    <lineage>
        <taxon>Bacteria</taxon>
        <taxon>Bacillati</taxon>
        <taxon>Actinomycetota</taxon>
        <taxon>Actinomycetes</taxon>
        <taxon>Micromonosporales</taxon>
        <taxon>Micromonosporaceae</taxon>
        <taxon>Micromonospora</taxon>
    </lineage>
</organism>
<proteinExistence type="predicted"/>
<evidence type="ECO:0000313" key="2">
    <source>
        <dbReference type="EMBL" id="SCL67169.1"/>
    </source>
</evidence>